<evidence type="ECO:0000256" key="1">
    <source>
        <dbReference type="SAM" id="SignalP"/>
    </source>
</evidence>
<evidence type="ECO:0000313" key="2">
    <source>
        <dbReference type="EMBL" id="KTD66207.1"/>
    </source>
</evidence>
<dbReference type="STRING" id="45074.Lsan_0639"/>
<feature type="signal peptide" evidence="1">
    <location>
        <begin position="1"/>
        <end position="34"/>
    </location>
</feature>
<dbReference type="InterPro" id="IPR014113">
    <property type="entry name" value="T4SS_TrbC_subgr"/>
</dbReference>
<name>A0A0W0ZAZ4_9GAMM</name>
<dbReference type="NCBIfam" id="TIGR02742">
    <property type="entry name" value="TrbC_Ftype"/>
    <property type="match status" value="1"/>
</dbReference>
<dbReference type="PATRIC" id="fig|45074.5.peg.673"/>
<dbReference type="Proteomes" id="UP000054703">
    <property type="component" value="Unassembled WGS sequence"/>
</dbReference>
<accession>A0A0W0ZAZ4</accession>
<dbReference type="AlphaFoldDB" id="A0A0W0ZAZ4"/>
<gene>
    <name evidence="2" type="ORF">Lsan_0639</name>
</gene>
<dbReference type="Pfam" id="PF09673">
    <property type="entry name" value="TrbC_Ftype"/>
    <property type="match status" value="1"/>
</dbReference>
<dbReference type="RefSeq" id="WP_133134317.1">
    <property type="nucleotide sequence ID" value="NZ_CAAAIH010000031.1"/>
</dbReference>
<reference evidence="2 3" key="1">
    <citation type="submission" date="2015-11" db="EMBL/GenBank/DDBJ databases">
        <title>Genomic analysis of 38 Legionella species identifies large and diverse effector repertoires.</title>
        <authorList>
            <person name="Burstein D."/>
            <person name="Amaro F."/>
            <person name="Zusman T."/>
            <person name="Lifshitz Z."/>
            <person name="Cohen O."/>
            <person name="Gilbert J.A."/>
            <person name="Pupko T."/>
            <person name="Shuman H.A."/>
            <person name="Segal G."/>
        </authorList>
    </citation>
    <scope>NUCLEOTIDE SEQUENCE [LARGE SCALE GENOMIC DNA]</scope>
    <source>
        <strain evidence="2 3">SC-63-C7</strain>
    </source>
</reference>
<dbReference type="OrthoDB" id="6854459at2"/>
<keyword evidence="3" id="KW-1185">Reference proteome</keyword>
<feature type="chain" id="PRO_5006918457" evidence="1">
    <location>
        <begin position="35"/>
        <end position="235"/>
    </location>
</feature>
<protein>
    <submittedName>
        <fullName evidence="2">Putative conjugative transfer protein TrbC</fullName>
    </submittedName>
</protein>
<sequence>MIDYSIVKKKMLHRDMLHRAVLLSSIFWSVSACANINDELSSYHEQAIQQKSAIPSSTLKSLSKNSSQDQLKYKDFTDAIISHEGNRISDKQKPKNVDGAVLFVSFSMPKALLFALGDEAARFNIPLVINGLVEGDFKKTIQTFKRLNQEASIRHLNFQGVSIDPVWFTQYRISSVPALVVTQGSSSCQTQTACPDSLFDVVYGNASIKKSLELIGTKGLAAPDVAKKILERGHV</sequence>
<keyword evidence="1" id="KW-0732">Signal</keyword>
<proteinExistence type="predicted"/>
<comment type="caution">
    <text evidence="2">The sequence shown here is derived from an EMBL/GenBank/DDBJ whole genome shotgun (WGS) entry which is preliminary data.</text>
</comment>
<organism evidence="2 3">
    <name type="scientific">Legionella santicrucis</name>
    <dbReference type="NCBI Taxonomy" id="45074"/>
    <lineage>
        <taxon>Bacteria</taxon>
        <taxon>Pseudomonadati</taxon>
        <taxon>Pseudomonadota</taxon>
        <taxon>Gammaproteobacteria</taxon>
        <taxon>Legionellales</taxon>
        <taxon>Legionellaceae</taxon>
        <taxon>Legionella</taxon>
    </lineage>
</organism>
<evidence type="ECO:0000313" key="3">
    <source>
        <dbReference type="Proteomes" id="UP000054703"/>
    </source>
</evidence>
<dbReference type="EMBL" id="LNYU01000011">
    <property type="protein sequence ID" value="KTD66207.1"/>
    <property type="molecule type" value="Genomic_DNA"/>
</dbReference>
<dbReference type="InterPro" id="IPR019106">
    <property type="entry name" value="T4SS_TrbC"/>
</dbReference>